<evidence type="ECO:0000256" key="8">
    <source>
        <dbReference type="ARBA" id="ARBA00048679"/>
    </source>
</evidence>
<keyword evidence="4" id="KW-0547">Nucleotide-binding</keyword>
<dbReference type="SUPFAM" id="SSF56112">
    <property type="entry name" value="Protein kinase-like (PK-like)"/>
    <property type="match status" value="1"/>
</dbReference>
<proteinExistence type="predicted"/>
<accession>A0ABV3XEA6</accession>
<dbReference type="RefSeq" id="WP_369205897.1">
    <property type="nucleotide sequence ID" value="NZ_JBFNXQ010000026.1"/>
</dbReference>
<feature type="transmembrane region" description="Helical" evidence="10">
    <location>
        <begin position="212"/>
        <end position="230"/>
    </location>
</feature>
<keyword evidence="10" id="KW-0472">Membrane</keyword>
<organism evidence="12 13">
    <name type="scientific">Geodermatophilus maliterrae</name>
    <dbReference type="NCBI Taxonomy" id="3162531"/>
    <lineage>
        <taxon>Bacteria</taxon>
        <taxon>Bacillati</taxon>
        <taxon>Actinomycetota</taxon>
        <taxon>Actinomycetes</taxon>
        <taxon>Geodermatophilales</taxon>
        <taxon>Geodermatophilaceae</taxon>
        <taxon>Geodermatophilus</taxon>
    </lineage>
</organism>
<feature type="transmembrane region" description="Helical" evidence="10">
    <location>
        <begin position="557"/>
        <end position="579"/>
    </location>
</feature>
<dbReference type="InterPro" id="IPR036938">
    <property type="entry name" value="PAP2/HPO_sf"/>
</dbReference>
<dbReference type="InterPro" id="IPR000326">
    <property type="entry name" value="PAP2/HPO"/>
</dbReference>
<dbReference type="Pfam" id="PF01163">
    <property type="entry name" value="RIO1"/>
    <property type="match status" value="1"/>
</dbReference>
<dbReference type="Pfam" id="PF01569">
    <property type="entry name" value="PAP2"/>
    <property type="match status" value="1"/>
</dbReference>
<keyword evidence="13" id="KW-1185">Reference proteome</keyword>
<dbReference type="SUPFAM" id="SSF48317">
    <property type="entry name" value="Acid phosphatase/Vanadium-dependent haloperoxidase"/>
    <property type="match status" value="1"/>
</dbReference>
<dbReference type="EMBL" id="JBFNXQ010000026">
    <property type="protein sequence ID" value="MEX5718741.1"/>
    <property type="molecule type" value="Genomic_DNA"/>
</dbReference>
<feature type="transmembrane region" description="Helical" evidence="10">
    <location>
        <begin position="62"/>
        <end position="84"/>
    </location>
</feature>
<dbReference type="InterPro" id="IPR000719">
    <property type="entry name" value="Prot_kinase_dom"/>
</dbReference>
<keyword evidence="3" id="KW-0808">Transferase</keyword>
<feature type="transmembrane region" description="Helical" evidence="10">
    <location>
        <begin position="182"/>
        <end position="200"/>
    </location>
</feature>
<sequence length="582" mass="63738">MAATTRAPAAQVPPPRAPATQAPAVGAVRRPDPPPIQRVHRRRRPSGEPPPLPRHLNASGKWWLGLSGAVLVSWVVVVVTRSVAFFDLVDTRVLQAISTLRSPGLTRVAEVAGALATTRAIHVLWVVSLVVLAVFRRWRHLFVWLGVGLLVTEIAGAVAASLQRPRPYEVEVLGTWSGFSMPSVPMTVLTTLLVSCLYSLVPAGRRRDVGKWVVCGLLLVTAAARLYLAQDHPTDVLAGVVLGVAAPLAAFRMLTPNEVYPVVYRRGSPAHLDVSGARGEAIIRALQDQLGLVATAVTPFGLAGSGGSTPLRITVKADDAAEEDESCVFGKLYAATHVRSDRWFKLGRTLLYGRLEDEKPYHSVRRLVQYEDYVLRLLSDAGLPVPHPLGIVEITPEREYLLVTEFIQGAKEIGEAEVDDAIIDQGLSVVRRMWEIGMAHRDIKPANVLVRNGTLFLIDSAFGEVRPSPWRQAVDLANMMLVLALRTDAARVYARARQHFSDEEIAEAFAATRGLTMPSQLRRMLRAQGRDLHADFLRLLPYRLPPVRIQRWTLRRVGFSIVTVLAALVALGITISLLGSPL</sequence>
<comment type="catalytic activity">
    <reaction evidence="8">
        <text>L-seryl-[protein] + ATP = O-phospho-L-seryl-[protein] + ADP + H(+)</text>
        <dbReference type="Rhea" id="RHEA:17989"/>
        <dbReference type="Rhea" id="RHEA-COMP:9863"/>
        <dbReference type="Rhea" id="RHEA-COMP:11604"/>
        <dbReference type="ChEBI" id="CHEBI:15378"/>
        <dbReference type="ChEBI" id="CHEBI:29999"/>
        <dbReference type="ChEBI" id="CHEBI:30616"/>
        <dbReference type="ChEBI" id="CHEBI:83421"/>
        <dbReference type="ChEBI" id="CHEBI:456216"/>
        <dbReference type="EC" id="2.7.11.1"/>
    </reaction>
</comment>
<keyword evidence="10" id="KW-1133">Transmembrane helix</keyword>
<dbReference type="PROSITE" id="PS50011">
    <property type="entry name" value="PROTEIN_KINASE_DOM"/>
    <property type="match status" value="1"/>
</dbReference>
<evidence type="ECO:0000259" key="11">
    <source>
        <dbReference type="PROSITE" id="PS50011"/>
    </source>
</evidence>
<evidence type="ECO:0000313" key="13">
    <source>
        <dbReference type="Proteomes" id="UP001560045"/>
    </source>
</evidence>
<evidence type="ECO:0000256" key="4">
    <source>
        <dbReference type="ARBA" id="ARBA00022741"/>
    </source>
</evidence>
<evidence type="ECO:0000256" key="2">
    <source>
        <dbReference type="ARBA" id="ARBA00022527"/>
    </source>
</evidence>
<dbReference type="InterPro" id="IPR011009">
    <property type="entry name" value="Kinase-like_dom_sf"/>
</dbReference>
<evidence type="ECO:0000256" key="9">
    <source>
        <dbReference type="SAM" id="MobiDB-lite"/>
    </source>
</evidence>
<feature type="transmembrane region" description="Helical" evidence="10">
    <location>
        <begin position="142"/>
        <end position="162"/>
    </location>
</feature>
<dbReference type="Proteomes" id="UP001560045">
    <property type="component" value="Unassembled WGS sequence"/>
</dbReference>
<evidence type="ECO:0000256" key="1">
    <source>
        <dbReference type="ARBA" id="ARBA00012513"/>
    </source>
</evidence>
<name>A0ABV3XEA6_9ACTN</name>
<reference evidence="12 13" key="1">
    <citation type="submission" date="2024-06" db="EMBL/GenBank/DDBJ databases">
        <title>Draft genome sequence of Geodermatophilus badlandi, a novel member of the Geodermatophilaceae isolated from badland sedimentary rocks in the Red desert, Wyoming, USA.</title>
        <authorList>
            <person name="Ben Tekaya S."/>
            <person name="Nouioui I."/>
            <person name="Flores G.M."/>
            <person name="Shaal M.N."/>
            <person name="Bredoire F."/>
            <person name="Basile F."/>
            <person name="Van Diepen L."/>
            <person name="Ward N.L."/>
        </authorList>
    </citation>
    <scope>NUCLEOTIDE SEQUENCE [LARGE SCALE GENOMIC DNA]</scope>
    <source>
        <strain evidence="12 13">WL48A</strain>
    </source>
</reference>
<dbReference type="Gene3D" id="1.10.510.10">
    <property type="entry name" value="Transferase(Phosphotransferase) domain 1"/>
    <property type="match status" value="1"/>
</dbReference>
<feature type="transmembrane region" description="Helical" evidence="10">
    <location>
        <begin position="111"/>
        <end position="135"/>
    </location>
</feature>
<evidence type="ECO:0000256" key="3">
    <source>
        <dbReference type="ARBA" id="ARBA00022679"/>
    </source>
</evidence>
<feature type="transmembrane region" description="Helical" evidence="10">
    <location>
        <begin position="236"/>
        <end position="255"/>
    </location>
</feature>
<protein>
    <recommendedName>
        <fullName evidence="1">non-specific serine/threonine protein kinase</fullName>
        <ecNumber evidence="1">2.7.11.1</ecNumber>
    </recommendedName>
</protein>
<feature type="domain" description="Protein kinase" evidence="11">
    <location>
        <begin position="297"/>
        <end position="582"/>
    </location>
</feature>
<dbReference type="EC" id="2.7.11.1" evidence="1"/>
<dbReference type="PROSITE" id="PS00108">
    <property type="entry name" value="PROTEIN_KINASE_ST"/>
    <property type="match status" value="1"/>
</dbReference>
<gene>
    <name evidence="12" type="ORF">ABQ292_10250</name>
</gene>
<evidence type="ECO:0000313" key="12">
    <source>
        <dbReference type="EMBL" id="MEX5718741.1"/>
    </source>
</evidence>
<dbReference type="InterPro" id="IPR008271">
    <property type="entry name" value="Ser/Thr_kinase_AS"/>
</dbReference>
<dbReference type="InterPro" id="IPR018934">
    <property type="entry name" value="RIO_dom"/>
</dbReference>
<feature type="region of interest" description="Disordered" evidence="9">
    <location>
        <begin position="1"/>
        <end position="53"/>
    </location>
</feature>
<keyword evidence="2" id="KW-0723">Serine/threonine-protein kinase</keyword>
<evidence type="ECO:0000256" key="7">
    <source>
        <dbReference type="ARBA" id="ARBA00047899"/>
    </source>
</evidence>
<comment type="caution">
    <text evidence="12">The sequence shown here is derived from an EMBL/GenBank/DDBJ whole genome shotgun (WGS) entry which is preliminary data.</text>
</comment>
<keyword evidence="5" id="KW-0418">Kinase</keyword>
<feature type="compositionally biased region" description="Low complexity" evidence="9">
    <location>
        <begin position="1"/>
        <end position="10"/>
    </location>
</feature>
<keyword evidence="6" id="KW-0067">ATP-binding</keyword>
<evidence type="ECO:0000256" key="6">
    <source>
        <dbReference type="ARBA" id="ARBA00022840"/>
    </source>
</evidence>
<comment type="catalytic activity">
    <reaction evidence="7">
        <text>L-threonyl-[protein] + ATP = O-phospho-L-threonyl-[protein] + ADP + H(+)</text>
        <dbReference type="Rhea" id="RHEA:46608"/>
        <dbReference type="Rhea" id="RHEA-COMP:11060"/>
        <dbReference type="Rhea" id="RHEA-COMP:11605"/>
        <dbReference type="ChEBI" id="CHEBI:15378"/>
        <dbReference type="ChEBI" id="CHEBI:30013"/>
        <dbReference type="ChEBI" id="CHEBI:30616"/>
        <dbReference type="ChEBI" id="CHEBI:61977"/>
        <dbReference type="ChEBI" id="CHEBI:456216"/>
        <dbReference type="EC" id="2.7.11.1"/>
    </reaction>
</comment>
<evidence type="ECO:0000256" key="10">
    <source>
        <dbReference type="SAM" id="Phobius"/>
    </source>
</evidence>
<evidence type="ECO:0000256" key="5">
    <source>
        <dbReference type="ARBA" id="ARBA00022777"/>
    </source>
</evidence>
<keyword evidence="10" id="KW-0812">Transmembrane</keyword>
<dbReference type="Gene3D" id="1.20.144.10">
    <property type="entry name" value="Phosphatidic acid phosphatase type 2/haloperoxidase"/>
    <property type="match status" value="1"/>
</dbReference>